<evidence type="ECO:0000256" key="1">
    <source>
        <dbReference type="ARBA" id="ARBA00011046"/>
    </source>
</evidence>
<dbReference type="Proteomes" id="UP000077407">
    <property type="component" value="Unassembled WGS sequence"/>
</dbReference>
<dbReference type="Gene3D" id="1.10.10.10">
    <property type="entry name" value="Winged helix-like DNA-binding domain superfamily/Winged helix DNA-binding domain"/>
    <property type="match status" value="1"/>
</dbReference>
<dbReference type="OrthoDB" id="9795583at2"/>
<evidence type="ECO:0000313" key="6">
    <source>
        <dbReference type="Proteomes" id="UP000077407"/>
    </source>
</evidence>
<keyword evidence="4" id="KW-0804">Transcription</keyword>
<dbReference type="InterPro" id="IPR036388">
    <property type="entry name" value="WH-like_DNA-bd_sf"/>
</dbReference>
<dbReference type="Gene3D" id="1.10.4040.10">
    <property type="entry name" value="Penicillinase repressor domain"/>
    <property type="match status" value="1"/>
</dbReference>
<accession>A0A168M392</accession>
<evidence type="ECO:0000256" key="4">
    <source>
        <dbReference type="ARBA" id="ARBA00023163"/>
    </source>
</evidence>
<proteinExistence type="inferred from homology"/>
<dbReference type="InterPro" id="IPR005650">
    <property type="entry name" value="BlaI_family"/>
</dbReference>
<keyword evidence="3" id="KW-0238">DNA-binding</keyword>
<dbReference type="Pfam" id="PF03965">
    <property type="entry name" value="Penicillinase_R"/>
    <property type="match status" value="1"/>
</dbReference>
<dbReference type="RefSeq" id="WP_063556490.1">
    <property type="nucleotide sequence ID" value="NZ_LITT01000046.1"/>
</dbReference>
<dbReference type="GO" id="GO:0045892">
    <property type="term" value="P:negative regulation of DNA-templated transcription"/>
    <property type="evidence" value="ECO:0007669"/>
    <property type="project" value="InterPro"/>
</dbReference>
<evidence type="ECO:0000256" key="3">
    <source>
        <dbReference type="ARBA" id="ARBA00023125"/>
    </source>
</evidence>
<reference evidence="5 6" key="1">
    <citation type="journal article" date="2015" name="Biotechnol. Bioeng.">
        <title>Genome sequence and phenotypic characterization of Caulobacter segnis.</title>
        <authorList>
            <person name="Patel S."/>
            <person name="Fletcher B."/>
            <person name="Scott D.C."/>
            <person name="Ely B."/>
        </authorList>
    </citation>
    <scope>NUCLEOTIDE SEQUENCE [LARGE SCALE GENOMIC DNA]</scope>
    <source>
        <strain evidence="5 6">ERI-2</strain>
    </source>
</reference>
<keyword evidence="2" id="KW-0805">Transcription regulation</keyword>
<dbReference type="EMBL" id="LITT01000046">
    <property type="protein sequence ID" value="OAA84051.1"/>
    <property type="molecule type" value="Genomic_DNA"/>
</dbReference>
<evidence type="ECO:0000256" key="2">
    <source>
        <dbReference type="ARBA" id="ARBA00023015"/>
    </source>
</evidence>
<dbReference type="PIRSF" id="PIRSF019455">
    <property type="entry name" value="CopR_AtkY"/>
    <property type="match status" value="1"/>
</dbReference>
<gene>
    <name evidence="5" type="primary">blaI_3</name>
    <name evidence="5" type="ORF">WY13_03180</name>
</gene>
<dbReference type="GO" id="GO:0003677">
    <property type="term" value="F:DNA binding"/>
    <property type="evidence" value="ECO:0007669"/>
    <property type="project" value="UniProtKB-KW"/>
</dbReference>
<sequence length="124" mass="14510">MKQISSISDAELTIMKIIWKYPNITANKIIEQLSDKTKWKPNTVKTLINRLLKKNVIGFNKEGKEYYYYAIVQEKSYINAESNSFLNKIFNGSVISMVLNFVDNKKLSENEIKELKDILNKNRE</sequence>
<comment type="similarity">
    <text evidence="1">Belongs to the BlaI transcriptional regulatory family.</text>
</comment>
<protein>
    <submittedName>
        <fullName evidence="5">Penicillinase repressor</fullName>
    </submittedName>
</protein>
<dbReference type="SUPFAM" id="SSF46785">
    <property type="entry name" value="Winged helix' DNA-binding domain"/>
    <property type="match status" value="1"/>
</dbReference>
<dbReference type="InterPro" id="IPR036390">
    <property type="entry name" value="WH_DNA-bd_sf"/>
</dbReference>
<dbReference type="AlphaFoldDB" id="A0A168M392"/>
<evidence type="ECO:0000313" key="5">
    <source>
        <dbReference type="EMBL" id="OAA84051.1"/>
    </source>
</evidence>
<name>A0A168M392_9CLOT</name>
<organism evidence="5 6">
    <name type="scientific">Clostridium ljungdahlii</name>
    <dbReference type="NCBI Taxonomy" id="1538"/>
    <lineage>
        <taxon>Bacteria</taxon>
        <taxon>Bacillati</taxon>
        <taxon>Bacillota</taxon>
        <taxon>Clostridia</taxon>
        <taxon>Eubacteriales</taxon>
        <taxon>Clostridiaceae</taxon>
        <taxon>Clostridium</taxon>
    </lineage>
</organism>
<dbReference type="PATRIC" id="fig|1538.10.peg.3205"/>
<comment type="caution">
    <text evidence="5">The sequence shown here is derived from an EMBL/GenBank/DDBJ whole genome shotgun (WGS) entry which is preliminary data.</text>
</comment>